<keyword evidence="3 6" id="KW-0597">Phosphoprotein</keyword>
<keyword evidence="5 6" id="KW-0501">Molybdenum cofactor biosynthesis</keyword>
<dbReference type="Proteomes" id="UP001438707">
    <property type="component" value="Unassembled WGS sequence"/>
</dbReference>
<dbReference type="GO" id="GO:1990133">
    <property type="term" value="C:molybdopterin adenylyltransferase complex"/>
    <property type="evidence" value="ECO:0007669"/>
    <property type="project" value="TreeGrafter"/>
</dbReference>
<evidence type="ECO:0000313" key="7">
    <source>
        <dbReference type="EMBL" id="KAK9834615.1"/>
    </source>
</evidence>
<reference evidence="7 8" key="1">
    <citation type="journal article" date="2024" name="Nat. Commun.">
        <title>Phylogenomics reveals the evolutionary origins of lichenization in chlorophyte algae.</title>
        <authorList>
            <person name="Puginier C."/>
            <person name="Libourel C."/>
            <person name="Otte J."/>
            <person name="Skaloud P."/>
            <person name="Haon M."/>
            <person name="Grisel S."/>
            <person name="Petersen M."/>
            <person name="Berrin J.G."/>
            <person name="Delaux P.M."/>
            <person name="Dal Grande F."/>
            <person name="Keller J."/>
        </authorList>
    </citation>
    <scope>NUCLEOTIDE SEQUENCE [LARGE SCALE GENOMIC DNA]</scope>
    <source>
        <strain evidence="7 8">SAG 2145</strain>
    </source>
</reference>
<keyword evidence="8" id="KW-1185">Reference proteome</keyword>
<evidence type="ECO:0000256" key="5">
    <source>
        <dbReference type="ARBA" id="ARBA00023150"/>
    </source>
</evidence>
<comment type="PTM">
    <text evidence="6">C-terminal thiocarboxylation occurs in 2 steps, it is first acyl-adenylated (-COAMP) via the hesA/moeB/thiF part of MOCS3, then thiocarboxylated (-COSH) via the rhodanese domain of MOCS3.</text>
</comment>
<dbReference type="EMBL" id="JALJOS010000009">
    <property type="protein sequence ID" value="KAK9834615.1"/>
    <property type="molecule type" value="Genomic_DNA"/>
</dbReference>
<evidence type="ECO:0000256" key="4">
    <source>
        <dbReference type="ARBA" id="ARBA00022741"/>
    </source>
</evidence>
<dbReference type="InterPro" id="IPR028887">
    <property type="entry name" value="MOCS2A_euk"/>
</dbReference>
<comment type="similarity">
    <text evidence="6">Belongs to the MoaD family. MOCS2A subfamily.</text>
</comment>
<dbReference type="GO" id="GO:0030366">
    <property type="term" value="F:molybdopterin synthase activity"/>
    <property type="evidence" value="ECO:0007669"/>
    <property type="project" value="UniProtKB-UniRule"/>
</dbReference>
<dbReference type="GO" id="GO:0000166">
    <property type="term" value="F:nucleotide binding"/>
    <property type="evidence" value="ECO:0007669"/>
    <property type="project" value="UniProtKB-KW"/>
</dbReference>
<accession>A0AAW1RKU1</accession>
<evidence type="ECO:0000256" key="6">
    <source>
        <dbReference type="HAMAP-Rule" id="MF_03051"/>
    </source>
</evidence>
<proteinExistence type="inferred from homology"/>
<comment type="subunit">
    <text evidence="6">Heterotetramer; composed of 2 small (MOCS2A) and 2 large (MOCS2B) subunits.</text>
</comment>
<organism evidence="7 8">
    <name type="scientific">Apatococcus lobatus</name>
    <dbReference type="NCBI Taxonomy" id="904363"/>
    <lineage>
        <taxon>Eukaryota</taxon>
        <taxon>Viridiplantae</taxon>
        <taxon>Chlorophyta</taxon>
        <taxon>core chlorophytes</taxon>
        <taxon>Trebouxiophyceae</taxon>
        <taxon>Chlorellales</taxon>
        <taxon>Chlorellaceae</taxon>
        <taxon>Apatococcus</taxon>
    </lineage>
</organism>
<evidence type="ECO:0000256" key="2">
    <source>
        <dbReference type="ARBA" id="ARBA00022490"/>
    </source>
</evidence>
<dbReference type="InterPro" id="IPR012675">
    <property type="entry name" value="Beta-grasp_dom_sf"/>
</dbReference>
<comment type="caution">
    <text evidence="7">The sequence shown here is derived from an EMBL/GenBank/DDBJ whole genome shotgun (WGS) entry which is preliminary data.</text>
</comment>
<dbReference type="AlphaFoldDB" id="A0AAW1RKU1"/>
<dbReference type="GO" id="GO:0006777">
    <property type="term" value="P:Mo-molybdopterin cofactor biosynthetic process"/>
    <property type="evidence" value="ECO:0007669"/>
    <property type="project" value="UniProtKB-UniRule"/>
</dbReference>
<gene>
    <name evidence="7" type="ORF">WJX74_005787</name>
</gene>
<dbReference type="InterPro" id="IPR003749">
    <property type="entry name" value="ThiS/MoaD-like"/>
</dbReference>
<dbReference type="SUPFAM" id="SSF54285">
    <property type="entry name" value="MoaD/ThiS"/>
    <property type="match status" value="1"/>
</dbReference>
<dbReference type="InterPro" id="IPR016155">
    <property type="entry name" value="Mopterin_synth/thiamin_S_b"/>
</dbReference>
<dbReference type="HAMAP" id="MF_03051">
    <property type="entry name" value="MOCS2A"/>
    <property type="match status" value="1"/>
</dbReference>
<dbReference type="GO" id="GO:1990140">
    <property type="term" value="C:molybdopterin synthase complex"/>
    <property type="evidence" value="ECO:0007669"/>
    <property type="project" value="UniProtKB-UniRule"/>
</dbReference>
<dbReference type="Gene3D" id="3.10.20.30">
    <property type="match status" value="1"/>
</dbReference>
<protein>
    <recommendedName>
        <fullName evidence="6">Molybdopterin synthase sulfur carrier subunit</fullName>
    </recommendedName>
    <alternativeName>
        <fullName evidence="6">Molybdenum cofactor synthesis protein 2 small subunit</fullName>
    </alternativeName>
    <alternativeName>
        <fullName evidence="6">Molybdenum cofactor synthesis protein 2A</fullName>
        <shortName evidence="6">MOCS2A</shortName>
    </alternativeName>
    <alternativeName>
        <fullName evidence="6">Sulfur carrier protein MOCS2A</fullName>
    </alternativeName>
</protein>
<dbReference type="Pfam" id="PF02597">
    <property type="entry name" value="ThiS"/>
    <property type="match status" value="1"/>
</dbReference>
<dbReference type="PANTHER" id="PTHR33359">
    <property type="entry name" value="MOLYBDOPTERIN SYNTHASE SULFUR CARRIER SUBUNIT"/>
    <property type="match status" value="1"/>
</dbReference>
<comment type="function">
    <text evidence="6">Acts as a sulfur carrier required for molybdopterin biosynthesis. Component of the molybdopterin synthase complex that catalyzes the conversion of precursor Z into molybdopterin by mediating the incorporation of 2 sulfur atoms into precursor Z to generate a dithiolene group. In the complex, serves as sulfur donor by being thiocarboxylated (-COSH) at its C-terminus by MOCS3. After interaction with MOCS2B, the sulfur is then transferred to precursor Z to form molybdopterin.</text>
</comment>
<evidence type="ECO:0000256" key="1">
    <source>
        <dbReference type="ARBA" id="ARBA00005046"/>
    </source>
</evidence>
<keyword evidence="2 6" id="KW-0963">Cytoplasm</keyword>
<dbReference type="CDD" id="cd00754">
    <property type="entry name" value="Ubl_MoaD"/>
    <property type="match status" value="1"/>
</dbReference>
<dbReference type="NCBIfam" id="TIGR01682">
    <property type="entry name" value="moaD"/>
    <property type="match status" value="1"/>
</dbReference>
<evidence type="ECO:0000313" key="8">
    <source>
        <dbReference type="Proteomes" id="UP001438707"/>
    </source>
</evidence>
<name>A0AAW1RKU1_9CHLO</name>
<comment type="subcellular location">
    <subcellularLocation>
        <location evidence="6">Cytoplasm</location>
    </subcellularLocation>
</comment>
<evidence type="ECO:0000256" key="3">
    <source>
        <dbReference type="ARBA" id="ARBA00022553"/>
    </source>
</evidence>
<dbReference type="InterPro" id="IPR044672">
    <property type="entry name" value="MOCS2A"/>
</dbReference>
<dbReference type="FunFam" id="3.10.20.30:FF:000010">
    <property type="entry name" value="Molybdopterin synthase sulfur carrier subunit"/>
    <property type="match status" value="1"/>
</dbReference>
<comment type="pathway">
    <text evidence="1 6">Cofactor biosynthesis; molybdopterin biosynthesis.</text>
</comment>
<dbReference type="PANTHER" id="PTHR33359:SF1">
    <property type="entry name" value="MOLYBDOPTERIN SYNTHASE SULFUR CARRIER SUBUNIT"/>
    <property type="match status" value="1"/>
</dbReference>
<keyword evidence="4 6" id="KW-0547">Nucleotide-binding</keyword>
<feature type="modified residue" description="Glycyl adenylate; alternate" evidence="6">
    <location>
        <position position="82"/>
    </location>
</feature>
<feature type="modified residue" description="1-thioglycine; alternate" evidence="6">
    <location>
        <position position="82"/>
    </location>
</feature>
<sequence>MRVRLLFFARARELAGVGETEVEVASHATAAVVLKQVLETWPALEEVSGRCVLAVNQEYLEDMARILKEGDEVAVLPPVSGG</sequence>